<accession>A0A1I1W0R6</accession>
<evidence type="ECO:0000259" key="1">
    <source>
        <dbReference type="Pfam" id="PF06568"/>
    </source>
</evidence>
<proteinExistence type="predicted"/>
<organism evidence="2 3">
    <name type="scientific">Roseivivax sediminis</name>
    <dbReference type="NCBI Taxonomy" id="936889"/>
    <lineage>
        <taxon>Bacteria</taxon>
        <taxon>Pseudomonadati</taxon>
        <taxon>Pseudomonadota</taxon>
        <taxon>Alphaproteobacteria</taxon>
        <taxon>Rhodobacterales</taxon>
        <taxon>Roseobacteraceae</taxon>
        <taxon>Roseivivax</taxon>
    </lineage>
</organism>
<dbReference type="OrthoDB" id="8244198at2"/>
<keyword evidence="3" id="KW-1185">Reference proteome</keyword>
<dbReference type="Pfam" id="PF06568">
    <property type="entry name" value="YjiS-like"/>
    <property type="match status" value="1"/>
</dbReference>
<dbReference type="Proteomes" id="UP000325289">
    <property type="component" value="Unassembled WGS sequence"/>
</dbReference>
<dbReference type="InterPro" id="IPR009506">
    <property type="entry name" value="YjiS-like"/>
</dbReference>
<name>A0A1I1W0R6_9RHOB</name>
<gene>
    <name evidence="2" type="ORF">SAMN04515678_10415</name>
</gene>
<dbReference type="AlphaFoldDB" id="A0A1I1W0R6"/>
<sequence length="74" mass="8387">MEFALAQATRTIPQNAFGVRLSNLAADWRAALERRRVYKRTLNELAALSNRELADLGLHRSQLRSIAWQAAHEA</sequence>
<evidence type="ECO:0000313" key="2">
    <source>
        <dbReference type="EMBL" id="SFD87968.1"/>
    </source>
</evidence>
<reference evidence="2 3" key="1">
    <citation type="submission" date="2016-10" db="EMBL/GenBank/DDBJ databases">
        <authorList>
            <person name="Varghese N."/>
            <person name="Submissions S."/>
        </authorList>
    </citation>
    <scope>NUCLEOTIDE SEQUENCE [LARGE SCALE GENOMIC DNA]</scope>
    <source>
        <strain evidence="3">YIM D21,KCTC 23444,ACCC 10710</strain>
    </source>
</reference>
<feature type="domain" description="YjiS-like" evidence="1">
    <location>
        <begin position="29"/>
        <end position="64"/>
    </location>
</feature>
<evidence type="ECO:0000313" key="3">
    <source>
        <dbReference type="Proteomes" id="UP000325289"/>
    </source>
</evidence>
<dbReference type="EMBL" id="FOMS01000004">
    <property type="protein sequence ID" value="SFD87968.1"/>
    <property type="molecule type" value="Genomic_DNA"/>
</dbReference>
<protein>
    <recommendedName>
        <fullName evidence="1">YjiS-like domain-containing protein</fullName>
    </recommendedName>
</protein>